<proteinExistence type="inferred from homology"/>
<evidence type="ECO:0000313" key="9">
    <source>
        <dbReference type="EMBL" id="MFC6065404.1"/>
    </source>
</evidence>
<evidence type="ECO:0000256" key="7">
    <source>
        <dbReference type="SAM" id="MobiDB-lite"/>
    </source>
</evidence>
<dbReference type="PIRSF" id="PIRSF019543">
    <property type="entry name" value="Clavaminate_syn"/>
    <property type="match status" value="1"/>
</dbReference>
<protein>
    <submittedName>
        <fullName evidence="9">TauD/TfdA family dioxygenase</fullName>
    </submittedName>
</protein>
<keyword evidence="6" id="KW-0045">Antibiotic biosynthesis</keyword>
<evidence type="ECO:0000313" key="10">
    <source>
        <dbReference type="Proteomes" id="UP001596139"/>
    </source>
</evidence>
<keyword evidence="10" id="KW-1185">Reference proteome</keyword>
<accession>A0ABW1MNQ1</accession>
<dbReference type="InterPro" id="IPR042098">
    <property type="entry name" value="TauD-like_sf"/>
</dbReference>
<comment type="cofactor">
    <cofactor evidence="1">
        <name>Fe(2+)</name>
        <dbReference type="ChEBI" id="CHEBI:29033"/>
    </cofactor>
</comment>
<reference evidence="10" key="1">
    <citation type="journal article" date="2019" name="Int. J. Syst. Evol. Microbiol.">
        <title>The Global Catalogue of Microorganisms (GCM) 10K type strain sequencing project: providing services to taxonomists for standard genome sequencing and annotation.</title>
        <authorList>
            <consortium name="The Broad Institute Genomics Platform"/>
            <consortium name="The Broad Institute Genome Sequencing Center for Infectious Disease"/>
            <person name="Wu L."/>
            <person name="Ma J."/>
        </authorList>
    </citation>
    <scope>NUCLEOTIDE SEQUENCE [LARGE SCALE GENOMIC DNA]</scope>
    <source>
        <strain evidence="10">CGMCC 1.15180</strain>
    </source>
</reference>
<evidence type="ECO:0000256" key="3">
    <source>
        <dbReference type="ARBA" id="ARBA00022723"/>
    </source>
</evidence>
<dbReference type="RefSeq" id="WP_031061671.1">
    <property type="nucleotide sequence ID" value="NZ_JBHSPX010000007.1"/>
</dbReference>
<dbReference type="EMBL" id="JBHSPX010000007">
    <property type="protein sequence ID" value="MFC6065404.1"/>
    <property type="molecule type" value="Genomic_DNA"/>
</dbReference>
<dbReference type="InterPro" id="IPR050411">
    <property type="entry name" value="AlphaKG_dependent_hydroxylases"/>
</dbReference>
<dbReference type="Gene3D" id="3.60.130.10">
    <property type="entry name" value="Clavaminate synthase-like"/>
    <property type="match status" value="1"/>
</dbReference>
<evidence type="ECO:0000256" key="5">
    <source>
        <dbReference type="ARBA" id="ARBA00023004"/>
    </source>
</evidence>
<organism evidence="9 10">
    <name type="scientific">Streptomyces ochraceiscleroticus</name>
    <dbReference type="NCBI Taxonomy" id="47761"/>
    <lineage>
        <taxon>Bacteria</taxon>
        <taxon>Bacillati</taxon>
        <taxon>Actinomycetota</taxon>
        <taxon>Actinomycetes</taxon>
        <taxon>Kitasatosporales</taxon>
        <taxon>Streptomycetaceae</taxon>
        <taxon>Streptomyces</taxon>
    </lineage>
</organism>
<name>A0ABW1MNQ1_9ACTN</name>
<keyword evidence="3" id="KW-0479">Metal-binding</keyword>
<feature type="region of interest" description="Disordered" evidence="7">
    <location>
        <begin position="1"/>
        <end position="28"/>
    </location>
</feature>
<evidence type="ECO:0000256" key="2">
    <source>
        <dbReference type="ARBA" id="ARBA00008425"/>
    </source>
</evidence>
<dbReference type="InterPro" id="IPR014503">
    <property type="entry name" value="Clavaminate_syn-like"/>
</dbReference>
<gene>
    <name evidence="9" type="ORF">ACFP4F_23070</name>
</gene>
<evidence type="ECO:0000256" key="6">
    <source>
        <dbReference type="ARBA" id="ARBA00023194"/>
    </source>
</evidence>
<sequence length="327" mass="34867">MTVTSDPGTTTPVISVDPASASRTADTARRLAPVADGRVDDPRWVAAARDAWSDLPSTLRRPLLDFRRASGPTGSVLVRGLPVDEPALPPTPSVKGSVQRGASVPAAVLLMIAAGLGDPAAFRPEKSGALVQDVVPVPGQEDFQGNAGSVLLTFHNENAFHPHRPDFVMLLCLRADHDRVAGLRTACIRQALPLLSEESRETLYRPEFVTSAPPSFGSGSGGTAPQPVLSGAPEDPDVRVDFAATEPLTPRAARAMAELQAAFGETAQTALLEPGDLAIVDNRVTVHGRTAFTPRYDGRDRWLQRSFVLTDLRRSRGCRDADGYVLD</sequence>
<dbReference type="GO" id="GO:0051213">
    <property type="term" value="F:dioxygenase activity"/>
    <property type="evidence" value="ECO:0007669"/>
    <property type="project" value="UniProtKB-KW"/>
</dbReference>
<dbReference type="Proteomes" id="UP001596139">
    <property type="component" value="Unassembled WGS sequence"/>
</dbReference>
<dbReference type="SUPFAM" id="SSF51197">
    <property type="entry name" value="Clavaminate synthase-like"/>
    <property type="match status" value="1"/>
</dbReference>
<evidence type="ECO:0000256" key="4">
    <source>
        <dbReference type="ARBA" id="ARBA00023002"/>
    </source>
</evidence>
<dbReference type="Pfam" id="PF02668">
    <property type="entry name" value="TauD"/>
    <property type="match status" value="1"/>
</dbReference>
<comment type="caution">
    <text evidence="9">The sequence shown here is derived from an EMBL/GenBank/DDBJ whole genome shotgun (WGS) entry which is preliminary data.</text>
</comment>
<evidence type="ECO:0000259" key="8">
    <source>
        <dbReference type="Pfam" id="PF02668"/>
    </source>
</evidence>
<dbReference type="CDD" id="cd00250">
    <property type="entry name" value="CAS_like"/>
    <property type="match status" value="1"/>
</dbReference>
<keyword evidence="9" id="KW-0223">Dioxygenase</keyword>
<feature type="compositionally biased region" description="Polar residues" evidence="7">
    <location>
        <begin position="1"/>
        <end position="13"/>
    </location>
</feature>
<dbReference type="InterPro" id="IPR003819">
    <property type="entry name" value="TauD/TfdA-like"/>
</dbReference>
<dbReference type="PANTHER" id="PTHR10696">
    <property type="entry name" value="GAMMA-BUTYROBETAINE HYDROXYLASE-RELATED"/>
    <property type="match status" value="1"/>
</dbReference>
<evidence type="ECO:0000256" key="1">
    <source>
        <dbReference type="ARBA" id="ARBA00001954"/>
    </source>
</evidence>
<feature type="domain" description="TauD/TfdA-like" evidence="8">
    <location>
        <begin position="141"/>
        <end position="306"/>
    </location>
</feature>
<comment type="similarity">
    <text evidence="2">Belongs to the clavaminate synthase family.</text>
</comment>
<dbReference type="PANTHER" id="PTHR10696:SF56">
    <property type="entry name" value="TAUD_TFDA-LIKE DOMAIN-CONTAINING PROTEIN"/>
    <property type="match status" value="1"/>
</dbReference>
<keyword evidence="5" id="KW-0408">Iron</keyword>
<keyword evidence="4" id="KW-0560">Oxidoreductase</keyword>